<evidence type="ECO:0000313" key="1">
    <source>
        <dbReference type="EMBL" id="GLX84575.1"/>
    </source>
</evidence>
<accession>A0ABQ6HB77</accession>
<evidence type="ECO:0000313" key="2">
    <source>
        <dbReference type="Proteomes" id="UP001157134"/>
    </source>
</evidence>
<reference evidence="1 2" key="1">
    <citation type="submission" date="2023-03" db="EMBL/GenBank/DDBJ databases">
        <title>Thalassotalea loyana LMG 22536T draft genome sequence.</title>
        <authorList>
            <person name="Sawabe T."/>
        </authorList>
    </citation>
    <scope>NUCLEOTIDE SEQUENCE [LARGE SCALE GENOMIC DNA]</scope>
    <source>
        <strain evidence="1 2">LMG 22536</strain>
    </source>
</reference>
<comment type="caution">
    <text evidence="1">The sequence shown here is derived from an EMBL/GenBank/DDBJ whole genome shotgun (WGS) entry which is preliminary data.</text>
</comment>
<organism evidence="1 2">
    <name type="scientific">Thalassotalea loyana</name>
    <dbReference type="NCBI Taxonomy" id="280483"/>
    <lineage>
        <taxon>Bacteria</taxon>
        <taxon>Pseudomonadati</taxon>
        <taxon>Pseudomonadota</taxon>
        <taxon>Gammaproteobacteria</taxon>
        <taxon>Alteromonadales</taxon>
        <taxon>Colwelliaceae</taxon>
        <taxon>Thalassotalea</taxon>
    </lineage>
</organism>
<proteinExistence type="predicted"/>
<gene>
    <name evidence="1" type="ORF">tloyanaT_08270</name>
</gene>
<sequence length="2094" mass="238396">MLLERARSIVTKVIAKGRAVAAGRDINAPVFTGDIKDSEINIDQKSFAQATFLSQASAFDSCNNKTPLLWATLQCLELLSPTKELREKLKLKFIQDKASFSVVVLNEEAKDIRLLYFKGASGEIDKKDLKAIISNVYKDIKPGFTVQIICNKVISKPVKDFYRKAITGEFNPKYFNKEKDSFTSFKISLLNNTFTNLTLDVLKNNNATSYISPDNLDHVSELTKAFVVKLLSEVPSSDFLTIKRHDLEVRFGAEHYSQIFPSPPKFEASIPSNLRNQQELILKSIFRGNKNSIIHARGGVGKTVMARLAHTIIPSHSCSIVYDCFGDGLYRSINSPRHSFDKVLVQIINELAINGLCDSLIAIGKDKVRLMQEFESCIESSVECLKKGDKQAHLYIFIDAADNAVMAAKEKAENSIVTQLLNDLMIDGCTVIALCRTERIELLAPRSEISQFELRAFSEEESYAHLNLFYSDATEEHGKEFHRLSGGNPRVQAYAIEEFPESLLDMLKNLGPTLTTVDAQIEVQLNNAIERLKNKNTVTEGLKIDLICTALASLPPFIPIDVISKLSNLSEDEIASFISDFGRGLMLIDKSIQFRDEPTETWFRKQFASTAEQAKEFVKNIQEIANSNSYVSECLPYLMLAGGNHKDLIELALSEEFLPKGNPVDARSISTSRLNAALKSAIQLEDYFSFIKLALRTGEEFAGDQRQIELLNQNVTLIGIVQSPTEVQKLAFQGRLSGGWKGSENLYKSALLSLHGEFKGEALSYLRAAENWLSTYFKSTAKDKRKRHEEKLSAEDVALLFTVYLNLLGPEKAVNRILSFAPTQAVQNAIATFTNNLLDTSRFEDLKQLAFYSKEHSYVCINFINSLFLVQQSVDEEISQSCLINIENPTGERNEKANISISTLDLLIFIEYCFAAGYDNARLKNLLIRQVKLEPKAWYANPTTYHNDDLLEFIGIAALLEELTGKSLPENQIFPNDFLADDLNYKQKEEKEKYKKTLSAMLPAQRFLIRSRTNRIENFELEYKDVFDGIGKYLPQAYERKNFIPDFVKGRKQRSIFWASDIERSLQTQLLTNIIDDAPYSCLLNGLYYSCRVKSLNYLSEFYETALISTSNNKNDSPESISESYIDIANATCSLAPKQSAKYFNKAIEAASKFGNEALHRHFAILSLAEKSAESDCSPELTYRFARSTETFYEYMSDHFPLERTVRAIHDMDAPSSFAIMARWLDREVTYWGPFEDTVLEQSISANTLSCREAWAAQGLIDNTSYAEFFSRCIKKSETPELREVIFNDAVQQALIKGLSKSALSLIKNTGAEFSLSSQALDDAIIHFNEHALEPTYSSHVADKTYKPVDWDSVFKSNNSFISSESIEASITSFKALKDKSFDECFWSQLYDRAPIISAEDVLDAILKCKFSSSFELLHALENTPKEWFEREGVKELWIKGFDLYVQLNASTVSNPWWPEHWTSRFKLKADFSKLRLPGVIKALENKSDFDDAEFIFSVITVLSQKLTPSEAKEALNYALDRVELHVDESDADGYWSKWLVPPEDNTEAYASFIWSVLANPTSKNRWEGVHIVYRLVELNCNEVIDSMIAMFQRDDIGAFGSTSFPFYKFHAQLYFMIALYRGVQSNALPLLKHSAFFQDEALNSDHILLELYSVKVARKLLQEKNSIYSAEDIEKLDTVGLSQFNKNNPKEANKFEIANIVPLEKGLPELSFFLDFQEYWLKPLAKTFNVSVKELKQTAANIVVNEWGVAPDERFIRDTRNHGHKETHARHSDIPPTQPYDFYLGYHVIFTMASRLLKKLPIAEGKYDWEDDLWIDWLSNYLLSMNNGYLLADLRDPAPLVRREWLSKKTTDSWRWEIEYSDFLEGLLLSKGGRTFICVTGSWSDNNGSGNNENYSISSALVSVDNSASLLKALVSCKNPHDYKLPSYNEEQFELDDSSFKMKGWLNEPDEYKKLDELDPYSGELKFPMRRISKEYEELLNLNYCLLTRKYMDDKGSSQGFSETWTDTRNNDRYSESTIRDGDRLYLSLDTLKHLCAQTKLSLIFEVSIKRQNSTHDRDVPDDVKYPGPYCNLYTLSKDGVIRDYQSRSYQLR</sequence>
<dbReference type="SUPFAM" id="SSF52540">
    <property type="entry name" value="P-loop containing nucleoside triphosphate hydrolases"/>
    <property type="match status" value="1"/>
</dbReference>
<dbReference type="InterPro" id="IPR027417">
    <property type="entry name" value="P-loop_NTPase"/>
</dbReference>
<name>A0ABQ6HB77_9GAMM</name>
<evidence type="ECO:0008006" key="3">
    <source>
        <dbReference type="Google" id="ProtNLM"/>
    </source>
</evidence>
<keyword evidence="2" id="KW-1185">Reference proteome</keyword>
<dbReference type="EMBL" id="BSSV01000001">
    <property type="protein sequence ID" value="GLX84575.1"/>
    <property type="molecule type" value="Genomic_DNA"/>
</dbReference>
<dbReference type="RefSeq" id="WP_284296166.1">
    <property type="nucleotide sequence ID" value="NZ_BSSV01000001.1"/>
</dbReference>
<dbReference type="Proteomes" id="UP001157134">
    <property type="component" value="Unassembled WGS sequence"/>
</dbReference>
<protein>
    <recommendedName>
        <fullName evidence="3">ATP-binding protein</fullName>
    </recommendedName>
</protein>